<keyword evidence="3" id="KW-0735">Signal-anchor</keyword>
<evidence type="ECO:0000256" key="6">
    <source>
        <dbReference type="SAM" id="MobiDB-lite"/>
    </source>
</evidence>
<keyword evidence="4" id="KW-1015">Disulfide bond</keyword>
<dbReference type="Pfam" id="PF08534">
    <property type="entry name" value="Redoxin"/>
    <property type="match status" value="1"/>
</dbReference>
<dbReference type="CDD" id="cd02966">
    <property type="entry name" value="TlpA_like_family"/>
    <property type="match status" value="1"/>
</dbReference>
<dbReference type="EMBL" id="BAAAYX010000027">
    <property type="protein sequence ID" value="GAA3718717.1"/>
    <property type="molecule type" value="Genomic_DNA"/>
</dbReference>
<feature type="region of interest" description="Disordered" evidence="6">
    <location>
        <begin position="41"/>
        <end position="60"/>
    </location>
</feature>
<accession>A0ABP7EL69</accession>
<dbReference type="PROSITE" id="PS51352">
    <property type="entry name" value="THIOREDOXIN_2"/>
    <property type="match status" value="1"/>
</dbReference>
<keyword evidence="9" id="KW-1185">Reference proteome</keyword>
<organism evidence="8 9">
    <name type="scientific">Microlunatus aurantiacus</name>
    <dbReference type="NCBI Taxonomy" id="446786"/>
    <lineage>
        <taxon>Bacteria</taxon>
        <taxon>Bacillati</taxon>
        <taxon>Actinomycetota</taxon>
        <taxon>Actinomycetes</taxon>
        <taxon>Propionibacteriales</taxon>
        <taxon>Propionibacteriaceae</taxon>
        <taxon>Microlunatus</taxon>
    </lineage>
</organism>
<dbReference type="InterPro" id="IPR017937">
    <property type="entry name" value="Thioredoxin_CS"/>
</dbReference>
<evidence type="ECO:0000256" key="4">
    <source>
        <dbReference type="ARBA" id="ARBA00023157"/>
    </source>
</evidence>
<dbReference type="InterPro" id="IPR013766">
    <property type="entry name" value="Thioredoxin_domain"/>
</dbReference>
<evidence type="ECO:0000256" key="5">
    <source>
        <dbReference type="ARBA" id="ARBA00023284"/>
    </source>
</evidence>
<protein>
    <recommendedName>
        <fullName evidence="7">Thioredoxin domain-containing protein</fullName>
    </recommendedName>
</protein>
<evidence type="ECO:0000313" key="9">
    <source>
        <dbReference type="Proteomes" id="UP001500051"/>
    </source>
</evidence>
<keyword evidence="5" id="KW-0676">Redox-active center</keyword>
<dbReference type="InterPro" id="IPR013740">
    <property type="entry name" value="Redoxin"/>
</dbReference>
<evidence type="ECO:0000256" key="3">
    <source>
        <dbReference type="ARBA" id="ARBA00022968"/>
    </source>
</evidence>
<keyword evidence="3" id="KW-0812">Transmembrane</keyword>
<dbReference type="InterPro" id="IPR050553">
    <property type="entry name" value="Thioredoxin_ResA/DsbE_sf"/>
</dbReference>
<reference evidence="9" key="1">
    <citation type="journal article" date="2019" name="Int. J. Syst. Evol. Microbiol.">
        <title>The Global Catalogue of Microorganisms (GCM) 10K type strain sequencing project: providing services to taxonomists for standard genome sequencing and annotation.</title>
        <authorList>
            <consortium name="The Broad Institute Genomics Platform"/>
            <consortium name="The Broad Institute Genome Sequencing Center for Infectious Disease"/>
            <person name="Wu L."/>
            <person name="Ma J."/>
        </authorList>
    </citation>
    <scope>NUCLEOTIDE SEQUENCE [LARGE SCALE GENOMIC DNA]</scope>
    <source>
        <strain evidence="9">JCM 16548</strain>
    </source>
</reference>
<dbReference type="PROSITE" id="PS00194">
    <property type="entry name" value="THIOREDOXIN_1"/>
    <property type="match status" value="1"/>
</dbReference>
<dbReference type="Gene3D" id="3.40.30.10">
    <property type="entry name" value="Glutaredoxin"/>
    <property type="match status" value="1"/>
</dbReference>
<sequence length="217" mass="22676">MTTISRTAADRSLSWRLCTTAGALLAVLAVVLITGGCAPQQGDSVTRTGNRELGGSAATSGQVSKSLTWIPVAEREPAPVASGPAVSGKGTVSTDDFPGKVVVINVWGSWCGPCRLEARDLADASEETTKTAAFVGINVRDNNPEAARAFVRAFKIGYPHIYDPNGEQLVRFAGTLPPNGIPSTLIIDTDGRIAARVIGVVDKATLLGLIDDVYRGK</sequence>
<comment type="caution">
    <text evidence="8">The sequence shown here is derived from an EMBL/GenBank/DDBJ whole genome shotgun (WGS) entry which is preliminary data.</text>
</comment>
<dbReference type="SUPFAM" id="SSF52833">
    <property type="entry name" value="Thioredoxin-like"/>
    <property type="match status" value="1"/>
</dbReference>
<feature type="domain" description="Thioredoxin" evidence="7">
    <location>
        <begin position="72"/>
        <end position="215"/>
    </location>
</feature>
<proteinExistence type="predicted"/>
<gene>
    <name evidence="8" type="ORF">GCM10022204_43530</name>
</gene>
<dbReference type="Proteomes" id="UP001500051">
    <property type="component" value="Unassembled WGS sequence"/>
</dbReference>
<evidence type="ECO:0000259" key="7">
    <source>
        <dbReference type="PROSITE" id="PS51352"/>
    </source>
</evidence>
<evidence type="ECO:0000313" key="8">
    <source>
        <dbReference type="EMBL" id="GAA3718717.1"/>
    </source>
</evidence>
<dbReference type="PANTHER" id="PTHR42852:SF6">
    <property type="entry name" value="THIOL:DISULFIDE INTERCHANGE PROTEIN DSBE"/>
    <property type="match status" value="1"/>
</dbReference>
<comment type="subcellular location">
    <subcellularLocation>
        <location evidence="1">Cell envelope</location>
    </subcellularLocation>
</comment>
<dbReference type="PANTHER" id="PTHR42852">
    <property type="entry name" value="THIOL:DISULFIDE INTERCHANGE PROTEIN DSBE"/>
    <property type="match status" value="1"/>
</dbReference>
<evidence type="ECO:0000256" key="1">
    <source>
        <dbReference type="ARBA" id="ARBA00004196"/>
    </source>
</evidence>
<name>A0ABP7EL69_9ACTN</name>
<dbReference type="InterPro" id="IPR036249">
    <property type="entry name" value="Thioredoxin-like_sf"/>
</dbReference>
<evidence type="ECO:0000256" key="2">
    <source>
        <dbReference type="ARBA" id="ARBA00022748"/>
    </source>
</evidence>
<keyword evidence="2" id="KW-0201">Cytochrome c-type biogenesis</keyword>